<name>A0A1E3Q215_LIPST</name>
<dbReference type="Proteomes" id="UP000094385">
    <property type="component" value="Unassembled WGS sequence"/>
</dbReference>
<dbReference type="Gene3D" id="3.20.20.100">
    <property type="entry name" value="NADP-dependent oxidoreductase domain"/>
    <property type="match status" value="1"/>
</dbReference>
<organism evidence="1 2">
    <name type="scientific">Lipomyces starkeyi NRRL Y-11557</name>
    <dbReference type="NCBI Taxonomy" id="675824"/>
    <lineage>
        <taxon>Eukaryota</taxon>
        <taxon>Fungi</taxon>
        <taxon>Dikarya</taxon>
        <taxon>Ascomycota</taxon>
        <taxon>Saccharomycotina</taxon>
        <taxon>Lipomycetes</taxon>
        <taxon>Lipomycetales</taxon>
        <taxon>Lipomycetaceae</taxon>
        <taxon>Lipomyces</taxon>
    </lineage>
</organism>
<dbReference type="SUPFAM" id="SSF51430">
    <property type="entry name" value="NAD(P)-linked oxidoreductase"/>
    <property type="match status" value="1"/>
</dbReference>
<evidence type="ECO:0008006" key="3">
    <source>
        <dbReference type="Google" id="ProtNLM"/>
    </source>
</evidence>
<protein>
    <recommendedName>
        <fullName evidence="3">NADP-dependent oxidoreductase domain-containing protein</fullName>
    </recommendedName>
</protein>
<dbReference type="AlphaFoldDB" id="A0A1E3Q215"/>
<evidence type="ECO:0000313" key="1">
    <source>
        <dbReference type="EMBL" id="ODQ71598.1"/>
    </source>
</evidence>
<evidence type="ECO:0000313" key="2">
    <source>
        <dbReference type="Proteomes" id="UP000094385"/>
    </source>
</evidence>
<dbReference type="InterPro" id="IPR036812">
    <property type="entry name" value="NAD(P)_OxRdtase_dom_sf"/>
</dbReference>
<dbReference type="EMBL" id="KV454297">
    <property type="protein sequence ID" value="ODQ71598.1"/>
    <property type="molecule type" value="Genomic_DNA"/>
</dbReference>
<proteinExistence type="predicted"/>
<reference evidence="1 2" key="1">
    <citation type="journal article" date="2016" name="Proc. Natl. Acad. Sci. U.S.A.">
        <title>Comparative genomics of biotechnologically important yeasts.</title>
        <authorList>
            <person name="Riley R."/>
            <person name="Haridas S."/>
            <person name="Wolfe K.H."/>
            <person name="Lopes M.R."/>
            <person name="Hittinger C.T."/>
            <person name="Goeker M."/>
            <person name="Salamov A.A."/>
            <person name="Wisecaver J.H."/>
            <person name="Long T.M."/>
            <person name="Calvey C.H."/>
            <person name="Aerts A.L."/>
            <person name="Barry K.W."/>
            <person name="Choi C."/>
            <person name="Clum A."/>
            <person name="Coughlan A.Y."/>
            <person name="Deshpande S."/>
            <person name="Douglass A.P."/>
            <person name="Hanson S.J."/>
            <person name="Klenk H.-P."/>
            <person name="LaButti K.M."/>
            <person name="Lapidus A."/>
            <person name="Lindquist E.A."/>
            <person name="Lipzen A.M."/>
            <person name="Meier-Kolthoff J.P."/>
            <person name="Ohm R.A."/>
            <person name="Otillar R.P."/>
            <person name="Pangilinan J.L."/>
            <person name="Peng Y."/>
            <person name="Rokas A."/>
            <person name="Rosa C.A."/>
            <person name="Scheuner C."/>
            <person name="Sibirny A.A."/>
            <person name="Slot J.C."/>
            <person name="Stielow J.B."/>
            <person name="Sun H."/>
            <person name="Kurtzman C.P."/>
            <person name="Blackwell M."/>
            <person name="Grigoriev I.V."/>
            <person name="Jeffries T.W."/>
        </authorList>
    </citation>
    <scope>NUCLEOTIDE SEQUENCE [LARGE SCALE GENOMIC DNA]</scope>
    <source>
        <strain evidence="1 2">NRRL Y-11557</strain>
    </source>
</reference>
<accession>A0A1E3Q215</accession>
<gene>
    <name evidence="1" type="ORF">LIPSTDRAFT_28878</name>
</gene>
<dbReference type="STRING" id="675824.A0A1E3Q215"/>
<keyword evidence="2" id="KW-1185">Reference proteome</keyword>
<sequence length="109" mass="12039">MADLVKELSGCAPSMAAVQIEYSHFEIEAQRNGLLEACEEFSSPGLSENDRHRTLPRFQKENFDGNMKLPDKLKKLAVKKKATAGQIAFAWLIAKGAIRTLGIIIPIIV</sequence>